<dbReference type="EMBL" id="CP036433">
    <property type="protein sequence ID" value="QDU92770.1"/>
    <property type="molecule type" value="Genomic_DNA"/>
</dbReference>
<keyword evidence="1" id="KW-0732">Signal</keyword>
<sequence precursor="true">MRRIFFFLSLLVVSFMCGSGGAQPADRPETVTPRDVGIGPPQSAAEKAIRAALEKPYTGQLENTPLRKVIGAIAETYQINVALDHRDLGGVGIDGDTPVSYAGNSSTLRSALKQILQELELVWVIQDETLLITTPYEVEDILVTRLYEVQDLVMVPRKKPLLWGPGGLDADFDTLQETITSTIAPDTWDEVGGPGSFQGGSFGGRYLLVVSQSESVHKQIADLFQSMRTVRPPAPAEEKPSDEKTTLHVYRLSADAAGKSDELTAVLKKIVEPESWQQPGVQLEAAADALIIRQTPAVHESIGELLQAMGALAPSLDYYDDGGRSRGFSGGSMGFGFQ</sequence>
<evidence type="ECO:0000313" key="3">
    <source>
        <dbReference type="Proteomes" id="UP000317648"/>
    </source>
</evidence>
<reference evidence="2 3" key="1">
    <citation type="submission" date="2019-02" db="EMBL/GenBank/DDBJ databases">
        <title>Deep-cultivation of Planctomycetes and their phenomic and genomic characterization uncovers novel biology.</title>
        <authorList>
            <person name="Wiegand S."/>
            <person name="Jogler M."/>
            <person name="Boedeker C."/>
            <person name="Pinto D."/>
            <person name="Vollmers J."/>
            <person name="Rivas-Marin E."/>
            <person name="Kohn T."/>
            <person name="Peeters S.H."/>
            <person name="Heuer A."/>
            <person name="Rast P."/>
            <person name="Oberbeckmann S."/>
            <person name="Bunk B."/>
            <person name="Jeske O."/>
            <person name="Meyerdierks A."/>
            <person name="Storesund J.E."/>
            <person name="Kallscheuer N."/>
            <person name="Luecker S."/>
            <person name="Lage O.M."/>
            <person name="Pohl T."/>
            <person name="Merkel B.J."/>
            <person name="Hornburger P."/>
            <person name="Mueller R.-W."/>
            <person name="Bruemmer F."/>
            <person name="Labrenz M."/>
            <person name="Spormann A.M."/>
            <person name="Op den Camp H."/>
            <person name="Overmann J."/>
            <person name="Amann R."/>
            <person name="Jetten M.S.M."/>
            <person name="Mascher T."/>
            <person name="Medema M.H."/>
            <person name="Devos D.P."/>
            <person name="Kaster A.-K."/>
            <person name="Ovreas L."/>
            <person name="Rohde M."/>
            <person name="Galperin M.Y."/>
            <person name="Jogler C."/>
        </authorList>
    </citation>
    <scope>NUCLEOTIDE SEQUENCE [LARGE SCALE GENOMIC DNA]</scope>
    <source>
        <strain evidence="2 3">Pla85_3_4</strain>
    </source>
</reference>
<feature type="signal peptide" evidence="1">
    <location>
        <begin position="1"/>
        <end position="24"/>
    </location>
</feature>
<keyword evidence="3" id="KW-1185">Reference proteome</keyword>
<feature type="chain" id="PRO_5021871799" description="Bacterial type II/III secretion system short domain protein" evidence="1">
    <location>
        <begin position="25"/>
        <end position="338"/>
    </location>
</feature>
<organism evidence="2 3">
    <name type="scientific">Lignipirellula cremea</name>
    <dbReference type="NCBI Taxonomy" id="2528010"/>
    <lineage>
        <taxon>Bacteria</taxon>
        <taxon>Pseudomonadati</taxon>
        <taxon>Planctomycetota</taxon>
        <taxon>Planctomycetia</taxon>
        <taxon>Pirellulales</taxon>
        <taxon>Pirellulaceae</taxon>
        <taxon>Lignipirellula</taxon>
    </lineage>
</organism>
<dbReference type="KEGG" id="lcre:Pla8534_05190"/>
<proteinExistence type="predicted"/>
<dbReference type="AlphaFoldDB" id="A0A518DLQ5"/>
<evidence type="ECO:0000313" key="2">
    <source>
        <dbReference type="EMBL" id="QDU92770.1"/>
    </source>
</evidence>
<dbReference type="Gene3D" id="3.55.50.30">
    <property type="match status" value="1"/>
</dbReference>
<protein>
    <recommendedName>
        <fullName evidence="4">Bacterial type II/III secretion system short domain protein</fullName>
    </recommendedName>
</protein>
<dbReference type="Proteomes" id="UP000317648">
    <property type="component" value="Chromosome"/>
</dbReference>
<accession>A0A518DLQ5</accession>
<gene>
    <name evidence="2" type="ORF">Pla8534_05190</name>
</gene>
<evidence type="ECO:0008006" key="4">
    <source>
        <dbReference type="Google" id="ProtNLM"/>
    </source>
</evidence>
<name>A0A518DLQ5_9BACT</name>
<evidence type="ECO:0000256" key="1">
    <source>
        <dbReference type="SAM" id="SignalP"/>
    </source>
</evidence>